<evidence type="ECO:0000313" key="2">
    <source>
        <dbReference type="EMBL" id="OVA17160.1"/>
    </source>
</evidence>
<evidence type="ECO:0000313" key="3">
    <source>
        <dbReference type="Proteomes" id="UP000195402"/>
    </source>
</evidence>
<keyword evidence="1" id="KW-1133">Transmembrane helix</keyword>
<evidence type="ECO:0000256" key="1">
    <source>
        <dbReference type="SAM" id="Phobius"/>
    </source>
</evidence>
<dbReference type="PANTHER" id="PTHR36074:SF1">
    <property type="entry name" value="ISOPENTENYL-DIPHOSPHATE DELTA-ISOMERASE"/>
    <property type="match status" value="1"/>
</dbReference>
<protein>
    <submittedName>
        <fullName evidence="2">Uncharacterized protein</fullName>
    </submittedName>
</protein>
<dbReference type="InParanoid" id="A0A200R397"/>
<dbReference type="PANTHER" id="PTHR36074">
    <property type="entry name" value="ISOPENTENYL-DIPHOSPHATE DELTA-ISOMERASE"/>
    <property type="match status" value="1"/>
</dbReference>
<proteinExistence type="predicted"/>
<name>A0A200R397_MACCD</name>
<comment type="caution">
    <text evidence="2">The sequence shown here is derived from an EMBL/GenBank/DDBJ whole genome shotgun (WGS) entry which is preliminary data.</text>
</comment>
<sequence>MSTVVTTRRLLERLAVHYVSRRMAWKLLKDIPKSAMRKATRGMPSLVILLIDKIKCTKNMRTFASNHSIMVRRSWDQIYRWFSNLTKNEDTDKVDRAHQFPLLAKKVSVTTPKYGASLVFASIGAGVGATLFHPSIGQWIGIKLTNLSLVWLNILWMNKFSLGSVKKPN</sequence>
<dbReference type="OrthoDB" id="1925570at2759"/>
<dbReference type="EMBL" id="MVGT01000452">
    <property type="protein sequence ID" value="OVA17160.1"/>
    <property type="molecule type" value="Genomic_DNA"/>
</dbReference>
<keyword evidence="1" id="KW-0812">Transmembrane</keyword>
<reference evidence="2 3" key="1">
    <citation type="journal article" date="2017" name="Mol. Plant">
        <title>The Genome of Medicinal Plant Macleaya cordata Provides New Insights into Benzylisoquinoline Alkaloids Metabolism.</title>
        <authorList>
            <person name="Liu X."/>
            <person name="Liu Y."/>
            <person name="Huang P."/>
            <person name="Ma Y."/>
            <person name="Qing Z."/>
            <person name="Tang Q."/>
            <person name="Cao H."/>
            <person name="Cheng P."/>
            <person name="Zheng Y."/>
            <person name="Yuan Z."/>
            <person name="Zhou Y."/>
            <person name="Liu J."/>
            <person name="Tang Z."/>
            <person name="Zhuo Y."/>
            <person name="Zhang Y."/>
            <person name="Yu L."/>
            <person name="Huang J."/>
            <person name="Yang P."/>
            <person name="Peng Q."/>
            <person name="Zhang J."/>
            <person name="Jiang W."/>
            <person name="Zhang Z."/>
            <person name="Lin K."/>
            <person name="Ro D.K."/>
            <person name="Chen X."/>
            <person name="Xiong X."/>
            <person name="Shang Y."/>
            <person name="Huang S."/>
            <person name="Zeng J."/>
        </authorList>
    </citation>
    <scope>NUCLEOTIDE SEQUENCE [LARGE SCALE GENOMIC DNA]</scope>
    <source>
        <strain evidence="3">cv. BLH2017</strain>
        <tissue evidence="2">Root</tissue>
    </source>
</reference>
<feature type="transmembrane region" description="Helical" evidence="1">
    <location>
        <begin position="114"/>
        <end position="133"/>
    </location>
</feature>
<gene>
    <name evidence="2" type="ORF">BVC80_9045g58</name>
</gene>
<keyword evidence="1" id="KW-0472">Membrane</keyword>
<accession>A0A200R397</accession>
<dbReference type="AlphaFoldDB" id="A0A200R397"/>
<feature type="transmembrane region" description="Helical" evidence="1">
    <location>
        <begin position="139"/>
        <end position="157"/>
    </location>
</feature>
<dbReference type="STRING" id="56857.A0A200R397"/>
<organism evidence="2 3">
    <name type="scientific">Macleaya cordata</name>
    <name type="common">Five-seeded plume-poppy</name>
    <name type="synonym">Bocconia cordata</name>
    <dbReference type="NCBI Taxonomy" id="56857"/>
    <lineage>
        <taxon>Eukaryota</taxon>
        <taxon>Viridiplantae</taxon>
        <taxon>Streptophyta</taxon>
        <taxon>Embryophyta</taxon>
        <taxon>Tracheophyta</taxon>
        <taxon>Spermatophyta</taxon>
        <taxon>Magnoliopsida</taxon>
        <taxon>Ranunculales</taxon>
        <taxon>Papaveraceae</taxon>
        <taxon>Papaveroideae</taxon>
        <taxon>Macleaya</taxon>
    </lineage>
</organism>
<dbReference type="Proteomes" id="UP000195402">
    <property type="component" value="Unassembled WGS sequence"/>
</dbReference>
<keyword evidence="3" id="KW-1185">Reference proteome</keyword>